<gene>
    <name evidence="1" type="ORF">PHYPA_027890</name>
</gene>
<dbReference type="Gramene" id="Pp3c23_10720V3.2">
    <property type="protein sequence ID" value="PAC:32950998.CDS.1"/>
    <property type="gene ID" value="Pp3c23_10720"/>
</dbReference>
<reference evidence="1 3" key="2">
    <citation type="journal article" date="2018" name="Plant J.">
        <title>The Physcomitrella patens chromosome-scale assembly reveals moss genome structure and evolution.</title>
        <authorList>
            <person name="Lang D."/>
            <person name="Ullrich K.K."/>
            <person name="Murat F."/>
            <person name="Fuchs J."/>
            <person name="Jenkins J."/>
            <person name="Haas F.B."/>
            <person name="Piednoel M."/>
            <person name="Gundlach H."/>
            <person name="Van Bel M."/>
            <person name="Meyberg R."/>
            <person name="Vives C."/>
            <person name="Morata J."/>
            <person name="Symeonidi A."/>
            <person name="Hiss M."/>
            <person name="Muchero W."/>
            <person name="Kamisugi Y."/>
            <person name="Saleh O."/>
            <person name="Blanc G."/>
            <person name="Decker E.L."/>
            <person name="van Gessel N."/>
            <person name="Grimwood J."/>
            <person name="Hayes R.D."/>
            <person name="Graham S.W."/>
            <person name="Gunter L.E."/>
            <person name="McDaniel S.F."/>
            <person name="Hoernstein S.N.W."/>
            <person name="Larsson A."/>
            <person name="Li F.W."/>
            <person name="Perroud P.F."/>
            <person name="Phillips J."/>
            <person name="Ranjan P."/>
            <person name="Rokshar D.S."/>
            <person name="Rothfels C.J."/>
            <person name="Schneider L."/>
            <person name="Shu S."/>
            <person name="Stevenson D.W."/>
            <person name="Thummler F."/>
            <person name="Tillich M."/>
            <person name="Villarreal Aguilar J.C."/>
            <person name="Widiez T."/>
            <person name="Wong G.K."/>
            <person name="Wymore A."/>
            <person name="Zhang Y."/>
            <person name="Zimmer A.D."/>
            <person name="Quatrano R.S."/>
            <person name="Mayer K.F.X."/>
            <person name="Goodstein D."/>
            <person name="Casacuberta J.M."/>
            <person name="Vandepoele K."/>
            <person name="Reski R."/>
            <person name="Cuming A.C."/>
            <person name="Tuskan G.A."/>
            <person name="Maumus F."/>
            <person name="Salse J."/>
            <person name="Schmutz J."/>
            <person name="Rensing S.A."/>
        </authorList>
    </citation>
    <scope>NUCLEOTIDE SEQUENCE [LARGE SCALE GENOMIC DNA]</scope>
    <source>
        <strain evidence="2 3">cv. Gransden 2004</strain>
    </source>
</reference>
<evidence type="ECO:0000313" key="1">
    <source>
        <dbReference type="EMBL" id="PNR29198.1"/>
    </source>
</evidence>
<reference evidence="2" key="3">
    <citation type="submission" date="2020-12" db="UniProtKB">
        <authorList>
            <consortium name="EnsemblPlants"/>
        </authorList>
    </citation>
    <scope>IDENTIFICATION</scope>
</reference>
<keyword evidence="3" id="KW-1185">Reference proteome</keyword>
<dbReference type="InParanoid" id="A0A2K1IIV0"/>
<reference evidence="1 3" key="1">
    <citation type="journal article" date="2008" name="Science">
        <title>The Physcomitrella genome reveals evolutionary insights into the conquest of land by plants.</title>
        <authorList>
            <person name="Rensing S."/>
            <person name="Lang D."/>
            <person name="Zimmer A."/>
            <person name="Terry A."/>
            <person name="Salamov A."/>
            <person name="Shapiro H."/>
            <person name="Nishiyama T."/>
            <person name="Perroud P.-F."/>
            <person name="Lindquist E."/>
            <person name="Kamisugi Y."/>
            <person name="Tanahashi T."/>
            <person name="Sakakibara K."/>
            <person name="Fujita T."/>
            <person name="Oishi K."/>
            <person name="Shin-I T."/>
            <person name="Kuroki Y."/>
            <person name="Toyoda A."/>
            <person name="Suzuki Y."/>
            <person name="Hashimoto A."/>
            <person name="Yamaguchi K."/>
            <person name="Sugano A."/>
            <person name="Kohara Y."/>
            <person name="Fujiyama A."/>
            <person name="Anterola A."/>
            <person name="Aoki S."/>
            <person name="Ashton N."/>
            <person name="Barbazuk W.B."/>
            <person name="Barker E."/>
            <person name="Bennetzen J."/>
            <person name="Bezanilla M."/>
            <person name="Blankenship R."/>
            <person name="Cho S.H."/>
            <person name="Dutcher S."/>
            <person name="Estelle M."/>
            <person name="Fawcett J.A."/>
            <person name="Gundlach H."/>
            <person name="Hanada K."/>
            <person name="Heyl A."/>
            <person name="Hicks K.A."/>
            <person name="Hugh J."/>
            <person name="Lohr M."/>
            <person name="Mayer K."/>
            <person name="Melkozernov A."/>
            <person name="Murata T."/>
            <person name="Nelson D."/>
            <person name="Pils B."/>
            <person name="Prigge M."/>
            <person name="Reiss B."/>
            <person name="Renner T."/>
            <person name="Rombauts S."/>
            <person name="Rushton P."/>
            <person name="Sanderfoot A."/>
            <person name="Schween G."/>
            <person name="Shiu S.-H."/>
            <person name="Stueber K."/>
            <person name="Theodoulou F.L."/>
            <person name="Tu H."/>
            <person name="Van de Peer Y."/>
            <person name="Verrier P.J."/>
            <person name="Waters E."/>
            <person name="Wood A."/>
            <person name="Yang L."/>
            <person name="Cove D."/>
            <person name="Cuming A."/>
            <person name="Hasebe M."/>
            <person name="Lucas S."/>
            <person name="Mishler D.B."/>
            <person name="Reski R."/>
            <person name="Grigoriev I."/>
            <person name="Quatrano R.S."/>
            <person name="Boore J.L."/>
        </authorList>
    </citation>
    <scope>NUCLEOTIDE SEQUENCE [LARGE SCALE GENOMIC DNA]</scope>
    <source>
        <strain evidence="2 3">cv. Gransden 2004</strain>
    </source>
</reference>
<dbReference type="EMBL" id="ABEU02000023">
    <property type="protein sequence ID" value="PNR29198.1"/>
    <property type="molecule type" value="Genomic_DNA"/>
</dbReference>
<protein>
    <submittedName>
        <fullName evidence="1 2">Uncharacterized protein</fullName>
    </submittedName>
</protein>
<dbReference type="EnsemblPlants" id="Pp3c23_10720V3.1">
    <property type="protein sequence ID" value="PAC:32950997.CDS.1"/>
    <property type="gene ID" value="Pp3c23_10720"/>
</dbReference>
<dbReference type="Gramene" id="Pp3c23_10720V3.1">
    <property type="protein sequence ID" value="PAC:32950997.CDS.1"/>
    <property type="gene ID" value="Pp3c23_10720"/>
</dbReference>
<dbReference type="AlphaFoldDB" id="A0A2K1IIV0"/>
<proteinExistence type="predicted"/>
<evidence type="ECO:0000313" key="3">
    <source>
        <dbReference type="Proteomes" id="UP000006727"/>
    </source>
</evidence>
<dbReference type="PaxDb" id="3218-PP1S137_242V6.1"/>
<name>A0A2K1IIV0_PHYPA</name>
<organism evidence="1">
    <name type="scientific">Physcomitrium patens</name>
    <name type="common">Spreading-leaved earth moss</name>
    <name type="synonym">Physcomitrella patens</name>
    <dbReference type="NCBI Taxonomy" id="3218"/>
    <lineage>
        <taxon>Eukaryota</taxon>
        <taxon>Viridiplantae</taxon>
        <taxon>Streptophyta</taxon>
        <taxon>Embryophyta</taxon>
        <taxon>Bryophyta</taxon>
        <taxon>Bryophytina</taxon>
        <taxon>Bryopsida</taxon>
        <taxon>Funariidae</taxon>
        <taxon>Funariales</taxon>
        <taxon>Funariaceae</taxon>
        <taxon>Physcomitrium</taxon>
    </lineage>
</organism>
<dbReference type="Proteomes" id="UP000006727">
    <property type="component" value="Chromosome 23"/>
</dbReference>
<evidence type="ECO:0000313" key="2">
    <source>
        <dbReference type="EnsemblPlants" id="PAC:32950997.CDS.1"/>
    </source>
</evidence>
<accession>A0A2K1IIV0</accession>
<sequence>MSFSSMLFPHDHAHMAEGQSQNWCNTVSAIPTRQTRQHWSTVTFTLPLQTVTATALCQTSQIRPASFRVRCLSHTFIQLNLNLFRRIPAHFHGTTSSTIYLLSMSCLPNCAEYPRSGFPSLHWYRPESHCKRSILP</sequence>
<dbReference type="EnsemblPlants" id="Pp3c23_10720V3.2">
    <property type="protein sequence ID" value="PAC:32950998.CDS.1"/>
    <property type="gene ID" value="Pp3c23_10720"/>
</dbReference>